<dbReference type="PANTHER" id="PTHR43283">
    <property type="entry name" value="BETA-LACTAMASE-RELATED"/>
    <property type="match status" value="1"/>
</dbReference>
<dbReference type="SUPFAM" id="SSF56601">
    <property type="entry name" value="beta-lactamase/transpeptidase-like"/>
    <property type="match status" value="1"/>
</dbReference>
<accession>A0A399EBH9</accession>
<name>A0A399EBH9_9DEIN</name>
<evidence type="ECO:0000313" key="3">
    <source>
        <dbReference type="Proteomes" id="UP000265800"/>
    </source>
</evidence>
<organism evidence="2 3">
    <name type="scientific">Meiothermus luteus</name>
    <dbReference type="NCBI Taxonomy" id="2026184"/>
    <lineage>
        <taxon>Bacteria</taxon>
        <taxon>Thermotogati</taxon>
        <taxon>Deinococcota</taxon>
        <taxon>Deinococci</taxon>
        <taxon>Thermales</taxon>
        <taxon>Thermaceae</taxon>
        <taxon>Meiothermus</taxon>
    </lineage>
</organism>
<dbReference type="RefSeq" id="WP_119361326.1">
    <property type="nucleotide sequence ID" value="NZ_QWKZ01000189.1"/>
</dbReference>
<feature type="domain" description="Beta-lactamase-related" evidence="1">
    <location>
        <begin position="30"/>
        <end position="300"/>
    </location>
</feature>
<dbReference type="Proteomes" id="UP000265800">
    <property type="component" value="Unassembled WGS sequence"/>
</dbReference>
<sequence length="333" mass="36316">MQRRALLGGLVSFGLGLSGQAQRPSNLEKAAAYSAQHRGIALLVMVEGKVVWEDYPNGGHPERPHELASGTKSFSGLMAVAAAQDGLLALDEPVAQTLSEWRDDPLRSAITIRQLLQLVSGLPGGRLGRPPTYAEAVQTPAAAPPGSRFSYGPIPFQVFGELMRRKLGGDPLAYLERRIFFPLGLEYAFWRRGPDGYPHLPSGAFLTARNWARLGELVRTGGVWQGRRLLDEALVAECFLPSSVNPFYGLTWWLSKALPPQQQTALRQFGLELDQPGWVVAAGAGGQRLYVHREKGWVVVRQAAGILESLEGNRPPFSDRVLLRLLTGPGEAP</sequence>
<proteinExistence type="predicted"/>
<keyword evidence="3" id="KW-1185">Reference proteome</keyword>
<gene>
    <name evidence="2" type="ORF">Mlute_02877</name>
</gene>
<dbReference type="InterPro" id="IPR012338">
    <property type="entry name" value="Beta-lactam/transpept-like"/>
</dbReference>
<comment type="caution">
    <text evidence="2">The sequence shown here is derived from an EMBL/GenBank/DDBJ whole genome shotgun (WGS) entry which is preliminary data.</text>
</comment>
<dbReference type="EMBL" id="QWKZ01000189">
    <property type="protein sequence ID" value="RIH81166.1"/>
    <property type="molecule type" value="Genomic_DNA"/>
</dbReference>
<dbReference type="Gene3D" id="3.40.710.10">
    <property type="entry name" value="DD-peptidase/beta-lactamase superfamily"/>
    <property type="match status" value="1"/>
</dbReference>
<dbReference type="Pfam" id="PF00144">
    <property type="entry name" value="Beta-lactamase"/>
    <property type="match status" value="1"/>
</dbReference>
<dbReference type="PANTHER" id="PTHR43283:SF7">
    <property type="entry name" value="BETA-LACTAMASE-RELATED DOMAIN-CONTAINING PROTEIN"/>
    <property type="match status" value="1"/>
</dbReference>
<reference evidence="2 3" key="1">
    <citation type="submission" date="2018-08" db="EMBL/GenBank/DDBJ databases">
        <title>Meiothermus luteus KCTC 52599 genome sequencing project.</title>
        <authorList>
            <person name="Da Costa M.S."/>
            <person name="Albuquerque L."/>
            <person name="Raposo P."/>
            <person name="Froufe H.J.C."/>
            <person name="Barroso C.S."/>
            <person name="Egas C."/>
        </authorList>
    </citation>
    <scope>NUCLEOTIDE SEQUENCE [LARGE SCALE GENOMIC DNA]</scope>
    <source>
        <strain evidence="2 3">KCTC 52599</strain>
    </source>
</reference>
<dbReference type="InterPro" id="IPR050789">
    <property type="entry name" value="Diverse_Enzym_Activities"/>
</dbReference>
<evidence type="ECO:0000313" key="2">
    <source>
        <dbReference type="EMBL" id="RIH81166.1"/>
    </source>
</evidence>
<dbReference type="AlphaFoldDB" id="A0A399EBH9"/>
<protein>
    <submittedName>
        <fullName evidence="2">Beta-lactamase</fullName>
    </submittedName>
</protein>
<evidence type="ECO:0000259" key="1">
    <source>
        <dbReference type="Pfam" id="PF00144"/>
    </source>
</evidence>
<dbReference type="OrthoDB" id="9770183at2"/>
<dbReference type="InterPro" id="IPR001466">
    <property type="entry name" value="Beta-lactam-related"/>
</dbReference>